<organism evidence="2">
    <name type="scientific">Haematococcus lacustris</name>
    <name type="common">Green alga</name>
    <name type="synonym">Haematococcus pluvialis</name>
    <dbReference type="NCBI Taxonomy" id="44745"/>
    <lineage>
        <taxon>Eukaryota</taxon>
        <taxon>Viridiplantae</taxon>
        <taxon>Chlorophyta</taxon>
        <taxon>core chlorophytes</taxon>
        <taxon>Chlorophyceae</taxon>
        <taxon>CS clade</taxon>
        <taxon>Chlamydomonadales</taxon>
        <taxon>Haematococcaceae</taxon>
        <taxon>Haematococcus</taxon>
    </lineage>
</organism>
<sequence>MEKTVSYFLFGPRFVGLAHFIVGYIFTYAAFLIASTSSWTFWIDLLK</sequence>
<dbReference type="AlphaFoldDB" id="A0A2K9YS29"/>
<gene>
    <name evidence="2" type="ORF">SG3EUKT976738.1</name>
</gene>
<protein>
    <submittedName>
        <fullName evidence="2">Photosystem I P700 chlorophyll a apoprotein A2</fullName>
    </submittedName>
</protein>
<feature type="transmembrane region" description="Helical" evidence="1">
    <location>
        <begin position="20"/>
        <end position="42"/>
    </location>
</feature>
<dbReference type="Gene3D" id="1.20.1130.10">
    <property type="entry name" value="Photosystem I PsaA/PsaB"/>
    <property type="match status" value="1"/>
</dbReference>
<evidence type="ECO:0000256" key="1">
    <source>
        <dbReference type="SAM" id="Phobius"/>
    </source>
</evidence>
<accession>A0A2K9YS29</accession>
<keyword evidence="2" id="KW-0934">Plastid</keyword>
<keyword evidence="2" id="KW-0150">Chloroplast</keyword>
<dbReference type="SUPFAM" id="SSF81558">
    <property type="entry name" value="Photosystem I subunits PsaA/PsaB"/>
    <property type="match status" value="1"/>
</dbReference>
<evidence type="ECO:0000313" key="2">
    <source>
        <dbReference type="EMBL" id="AUW36538.1"/>
    </source>
</evidence>
<proteinExistence type="predicted"/>
<reference evidence="2" key="1">
    <citation type="submission" date="2017-12" db="EMBL/GenBank/DDBJ databases">
        <authorList>
            <person name="Hurst M.R.H."/>
        </authorList>
    </citation>
    <scope>NUCLEOTIDE SEQUENCE</scope>
    <source>
        <strain evidence="2">UTEX 2505</strain>
    </source>
</reference>
<name>A0A2K9YS29_HAELA</name>
<dbReference type="EMBL" id="MG677935">
    <property type="protein sequence ID" value="AUW36538.1"/>
    <property type="molecule type" value="Genomic_DNA"/>
</dbReference>
<keyword evidence="1" id="KW-0472">Membrane</keyword>
<keyword evidence="1" id="KW-0812">Transmembrane</keyword>
<keyword evidence="1" id="KW-1133">Transmembrane helix</keyword>
<dbReference type="InterPro" id="IPR036408">
    <property type="entry name" value="PSI_PsaA/B_sf"/>
</dbReference>
<geneLocation type="chloroplast" evidence="2"/>